<gene>
    <name evidence="1" type="ORF">EWV85_00140</name>
</gene>
<accession>A0A551YNY8</accession>
<reference evidence="1 2" key="1">
    <citation type="submission" date="2019-01" db="EMBL/GenBank/DDBJ databases">
        <title>Coherence of Microcystis species and biogeography revealed through population genomics.</title>
        <authorList>
            <person name="Perez-Carrascal O.M."/>
            <person name="Terrat Y."/>
            <person name="Giani A."/>
            <person name="Fortin N."/>
            <person name="Tromas N."/>
            <person name="Shapiro B.J."/>
        </authorList>
    </citation>
    <scope>NUCLEOTIDE SEQUENCE [LARGE SCALE GENOMIC DNA]</scope>
    <source>
        <strain evidence="1">Ma_QC_C_20070703_M131</strain>
    </source>
</reference>
<evidence type="ECO:0000313" key="2">
    <source>
        <dbReference type="Proteomes" id="UP000316443"/>
    </source>
</evidence>
<dbReference type="InterPro" id="IPR054053">
    <property type="entry name" value="DUF6887"/>
</dbReference>
<dbReference type="AlphaFoldDB" id="A0A551YNY8"/>
<organism evidence="1 2">
    <name type="scientific">Microcystis aeruginosa Ma_QC_C_20070703_M131</name>
    <dbReference type="NCBI Taxonomy" id="2486263"/>
    <lineage>
        <taxon>Bacteria</taxon>
        <taxon>Bacillati</taxon>
        <taxon>Cyanobacteriota</taxon>
        <taxon>Cyanophyceae</taxon>
        <taxon>Oscillatoriophycideae</taxon>
        <taxon>Chroococcales</taxon>
        <taxon>Microcystaceae</taxon>
        <taxon>Microcystis</taxon>
    </lineage>
</organism>
<proteinExistence type="predicted"/>
<name>A0A551YNY8_MICAE</name>
<sequence>MNHQPDFCQMSRPELRKYVLSHREDDEALRIYMDRMRTEPGVTRFTLTPSPEDMKKLEEFLRAKIDK</sequence>
<dbReference type="Proteomes" id="UP000316443">
    <property type="component" value="Unassembled WGS sequence"/>
</dbReference>
<dbReference type="Pfam" id="PF21826">
    <property type="entry name" value="DUF6887"/>
    <property type="match status" value="1"/>
</dbReference>
<evidence type="ECO:0000313" key="1">
    <source>
        <dbReference type="EMBL" id="TRT62684.1"/>
    </source>
</evidence>
<comment type="caution">
    <text evidence="1">The sequence shown here is derived from an EMBL/GenBank/DDBJ whole genome shotgun (WGS) entry which is preliminary data.</text>
</comment>
<dbReference type="EMBL" id="SFCA01000003">
    <property type="protein sequence ID" value="TRT62684.1"/>
    <property type="molecule type" value="Genomic_DNA"/>
</dbReference>
<protein>
    <submittedName>
        <fullName evidence="1">Uncharacterized protein</fullName>
    </submittedName>
</protein>